<comment type="caution">
    <text evidence="2">The sequence shown here is derived from an EMBL/GenBank/DDBJ whole genome shotgun (WGS) entry which is preliminary data.</text>
</comment>
<accession>A0ABR6IDB2</accession>
<dbReference type="Gene3D" id="1.10.10.60">
    <property type="entry name" value="Homeodomain-like"/>
    <property type="match status" value="1"/>
</dbReference>
<organism evidence="2 3">
    <name type="scientific">Mucilaginibacter phyllosphaerae</name>
    <dbReference type="NCBI Taxonomy" id="1812349"/>
    <lineage>
        <taxon>Bacteria</taxon>
        <taxon>Pseudomonadati</taxon>
        <taxon>Bacteroidota</taxon>
        <taxon>Sphingobacteriia</taxon>
        <taxon>Sphingobacteriales</taxon>
        <taxon>Sphingobacteriaceae</taxon>
        <taxon>Mucilaginibacter</taxon>
    </lineage>
</organism>
<evidence type="ECO:0000313" key="3">
    <source>
        <dbReference type="Proteomes" id="UP000583101"/>
    </source>
</evidence>
<reference evidence="2 3" key="1">
    <citation type="submission" date="2020-08" db="EMBL/GenBank/DDBJ databases">
        <title>Genomic Encyclopedia of Type Strains, Phase IV (KMG-IV): sequencing the most valuable type-strain genomes for metagenomic binning, comparative biology and taxonomic classification.</title>
        <authorList>
            <person name="Goeker M."/>
        </authorList>
    </citation>
    <scope>NUCLEOTIDE SEQUENCE [LARGE SCALE GENOMIC DNA]</scope>
    <source>
        <strain evidence="2 3">DSM 100995</strain>
    </source>
</reference>
<name>A0ABR6IDB2_9SPHI</name>
<keyword evidence="2" id="KW-0238">DNA-binding</keyword>
<sequence length="46" mass="5237">MSKIRKIIRMYTSGRSIMSIAAQADTSRNTVKKYLASFKDSGFTFE</sequence>
<dbReference type="InterPro" id="IPR009057">
    <property type="entry name" value="Homeodomain-like_sf"/>
</dbReference>
<dbReference type="InterPro" id="IPR006120">
    <property type="entry name" value="Resolvase_HTH_dom"/>
</dbReference>
<dbReference type="GO" id="GO:0003677">
    <property type="term" value="F:DNA binding"/>
    <property type="evidence" value="ECO:0007669"/>
    <property type="project" value="UniProtKB-KW"/>
</dbReference>
<dbReference type="EMBL" id="JACIEG010000008">
    <property type="protein sequence ID" value="MBB3971055.1"/>
    <property type="molecule type" value="Genomic_DNA"/>
</dbReference>
<dbReference type="Proteomes" id="UP000583101">
    <property type="component" value="Unassembled WGS sequence"/>
</dbReference>
<evidence type="ECO:0000259" key="1">
    <source>
        <dbReference type="Pfam" id="PF02796"/>
    </source>
</evidence>
<dbReference type="SUPFAM" id="SSF46689">
    <property type="entry name" value="Homeodomain-like"/>
    <property type="match status" value="1"/>
</dbReference>
<feature type="domain" description="Resolvase HTH" evidence="1">
    <location>
        <begin position="3"/>
        <end position="36"/>
    </location>
</feature>
<protein>
    <submittedName>
        <fullName evidence="2">DNA-binding CsgD family transcriptional regulator</fullName>
    </submittedName>
</protein>
<dbReference type="Pfam" id="PF02796">
    <property type="entry name" value="HTH_7"/>
    <property type="match status" value="1"/>
</dbReference>
<evidence type="ECO:0000313" key="2">
    <source>
        <dbReference type="EMBL" id="MBB3971055.1"/>
    </source>
</evidence>
<dbReference type="RefSeq" id="WP_229704700.1">
    <property type="nucleotide sequence ID" value="NZ_BMCZ01000008.1"/>
</dbReference>
<gene>
    <name evidence="2" type="ORF">GGR35_003682</name>
</gene>
<proteinExistence type="predicted"/>
<keyword evidence="3" id="KW-1185">Reference proteome</keyword>